<dbReference type="RefSeq" id="WP_308427238.1">
    <property type="nucleotide sequence ID" value="NZ_BMRC01000001.1"/>
</dbReference>
<evidence type="ECO:0000256" key="6">
    <source>
        <dbReference type="RuleBase" id="RU003355"/>
    </source>
</evidence>
<dbReference type="InterPro" id="IPR023828">
    <property type="entry name" value="Peptidase_S8_Ser-AS"/>
</dbReference>
<evidence type="ECO:0000256" key="5">
    <source>
        <dbReference type="PROSITE-ProRule" id="PRU01240"/>
    </source>
</evidence>
<dbReference type="InterPro" id="IPR023827">
    <property type="entry name" value="Peptidase_S8_Asp-AS"/>
</dbReference>
<feature type="active site" description="Charge relay system" evidence="5">
    <location>
        <position position="110"/>
    </location>
</feature>
<dbReference type="Proteomes" id="UP001589647">
    <property type="component" value="Unassembled WGS sequence"/>
</dbReference>
<dbReference type="PANTHER" id="PTHR43806">
    <property type="entry name" value="PEPTIDASE S8"/>
    <property type="match status" value="1"/>
</dbReference>
<dbReference type="InterPro" id="IPR015500">
    <property type="entry name" value="Peptidase_S8_subtilisin-rel"/>
</dbReference>
<reference evidence="9 10" key="1">
    <citation type="submission" date="2024-09" db="EMBL/GenBank/DDBJ databases">
        <authorList>
            <person name="Sun Q."/>
            <person name="Mori K."/>
        </authorList>
    </citation>
    <scope>NUCLEOTIDE SEQUENCE [LARGE SCALE GENOMIC DNA]</scope>
    <source>
        <strain evidence="9 10">CCM 3426</strain>
    </source>
</reference>
<evidence type="ECO:0000256" key="3">
    <source>
        <dbReference type="ARBA" id="ARBA00022801"/>
    </source>
</evidence>
<evidence type="ECO:0000256" key="4">
    <source>
        <dbReference type="ARBA" id="ARBA00022825"/>
    </source>
</evidence>
<evidence type="ECO:0000256" key="2">
    <source>
        <dbReference type="ARBA" id="ARBA00022670"/>
    </source>
</evidence>
<protein>
    <submittedName>
        <fullName evidence="9">S8 family serine peptidase</fullName>
    </submittedName>
</protein>
<dbReference type="Gene3D" id="3.40.50.200">
    <property type="entry name" value="Peptidase S8/S53 domain"/>
    <property type="match status" value="1"/>
</dbReference>
<proteinExistence type="inferred from homology"/>
<dbReference type="CDD" id="cd07480">
    <property type="entry name" value="Peptidases_S8_12"/>
    <property type="match status" value="1"/>
</dbReference>
<dbReference type="PANTHER" id="PTHR43806:SF11">
    <property type="entry name" value="CEREVISIN-RELATED"/>
    <property type="match status" value="1"/>
</dbReference>
<comment type="similarity">
    <text evidence="1 5 6">Belongs to the peptidase S8 family.</text>
</comment>
<dbReference type="PROSITE" id="PS00138">
    <property type="entry name" value="SUBTILASE_SER"/>
    <property type="match status" value="1"/>
</dbReference>
<name>A0ABV5I594_9ACTN</name>
<evidence type="ECO:0000256" key="7">
    <source>
        <dbReference type="SAM" id="MobiDB-lite"/>
    </source>
</evidence>
<dbReference type="Pfam" id="PF00082">
    <property type="entry name" value="Peptidase_S8"/>
    <property type="match status" value="1"/>
</dbReference>
<organism evidence="9 10">
    <name type="scientific">Nonomuraea spiralis</name>
    <dbReference type="NCBI Taxonomy" id="46182"/>
    <lineage>
        <taxon>Bacteria</taxon>
        <taxon>Bacillati</taxon>
        <taxon>Actinomycetota</taxon>
        <taxon>Actinomycetes</taxon>
        <taxon>Streptosporangiales</taxon>
        <taxon>Streptosporangiaceae</taxon>
        <taxon>Nonomuraea</taxon>
    </lineage>
</organism>
<sequence>MADQFIVLRDLSRTRMAAPFERGAAAAEAPGEPHVEVVGLGKREVADLARDPSVAAVARPMPTSVPGAPEDADAPPPEAEAGDRVTWGVRALGADASARTGAGTVVAILDTGIDATHPAFTGMTLVEEDFTGSGGGDKVGHGTHCAGTVFGRPVDGMRVGVAPGVERALIGKVLGDDGKGSTAGTVKGLLWAIGNDADVITMSLGIDFPAAMRQLEERGLPQFLATSIALESYRATLRLYDSLMRMIAARAAFGTGTVVVAATGNASHRELRPDFEVGPELPSAAEGMMAVGAVQRQPSGRLSVARFSNTFPQLCAPGVDVVSARTGGGLTSKSGTSMAAPHVAGAAALWWQELRARGEGARAAAVTGQLLLTAATGVFDDGADFADLGAGLVQAPR</sequence>
<evidence type="ECO:0000259" key="8">
    <source>
        <dbReference type="Pfam" id="PF00082"/>
    </source>
</evidence>
<accession>A0ABV5I594</accession>
<dbReference type="InterPro" id="IPR036852">
    <property type="entry name" value="Peptidase_S8/S53_dom_sf"/>
</dbReference>
<feature type="active site" description="Charge relay system" evidence="5">
    <location>
        <position position="337"/>
    </location>
</feature>
<gene>
    <name evidence="9" type="ORF">ACFFV7_00770</name>
</gene>
<keyword evidence="3 5" id="KW-0378">Hydrolase</keyword>
<feature type="domain" description="Peptidase S8/S53" evidence="8">
    <location>
        <begin position="101"/>
        <end position="384"/>
    </location>
</feature>
<dbReference type="EMBL" id="JBHMEI010000001">
    <property type="protein sequence ID" value="MFB9199707.1"/>
    <property type="molecule type" value="Genomic_DNA"/>
</dbReference>
<evidence type="ECO:0000313" key="10">
    <source>
        <dbReference type="Proteomes" id="UP001589647"/>
    </source>
</evidence>
<dbReference type="PROSITE" id="PS00136">
    <property type="entry name" value="SUBTILASE_ASP"/>
    <property type="match status" value="1"/>
</dbReference>
<dbReference type="InterPro" id="IPR050131">
    <property type="entry name" value="Peptidase_S8_subtilisin-like"/>
</dbReference>
<comment type="caution">
    <text evidence="9">The sequence shown here is derived from an EMBL/GenBank/DDBJ whole genome shotgun (WGS) entry which is preliminary data.</text>
</comment>
<feature type="region of interest" description="Disordered" evidence="7">
    <location>
        <begin position="59"/>
        <end position="82"/>
    </location>
</feature>
<dbReference type="SUPFAM" id="SSF52743">
    <property type="entry name" value="Subtilisin-like"/>
    <property type="match status" value="1"/>
</dbReference>
<dbReference type="InterPro" id="IPR000209">
    <property type="entry name" value="Peptidase_S8/S53_dom"/>
</dbReference>
<evidence type="ECO:0000256" key="1">
    <source>
        <dbReference type="ARBA" id="ARBA00011073"/>
    </source>
</evidence>
<keyword evidence="10" id="KW-1185">Reference proteome</keyword>
<dbReference type="PROSITE" id="PS51892">
    <property type="entry name" value="SUBTILASE"/>
    <property type="match status" value="1"/>
</dbReference>
<dbReference type="PRINTS" id="PR00723">
    <property type="entry name" value="SUBTILISIN"/>
</dbReference>
<evidence type="ECO:0000313" key="9">
    <source>
        <dbReference type="EMBL" id="MFB9199707.1"/>
    </source>
</evidence>
<keyword evidence="2 5" id="KW-0645">Protease</keyword>
<keyword evidence="4 5" id="KW-0720">Serine protease</keyword>
<feature type="active site" description="Charge relay system" evidence="5">
    <location>
        <position position="141"/>
    </location>
</feature>